<dbReference type="SUPFAM" id="SSF52821">
    <property type="entry name" value="Rhodanese/Cell cycle control phosphatase"/>
    <property type="match status" value="1"/>
</dbReference>
<name>A0A1Y2K951_9PROT</name>
<reference evidence="2 3" key="1">
    <citation type="journal article" date="2016" name="BMC Genomics">
        <title>Combined genomic and structural analyses of a cultured magnetotactic bacterium reveals its niche adaptation to a dynamic environment.</title>
        <authorList>
            <person name="Araujo A.C."/>
            <person name="Morillo V."/>
            <person name="Cypriano J."/>
            <person name="Teixeira L.C."/>
            <person name="Leao P."/>
            <person name="Lyra S."/>
            <person name="Almeida L.G."/>
            <person name="Bazylinski D.A."/>
            <person name="Vasconcellos A.T."/>
            <person name="Abreu F."/>
            <person name="Lins U."/>
        </authorList>
    </citation>
    <scope>NUCLEOTIDE SEQUENCE [LARGE SCALE GENOMIC DNA]</scope>
    <source>
        <strain evidence="2 3">IT-1</strain>
    </source>
</reference>
<dbReference type="InterPro" id="IPR001763">
    <property type="entry name" value="Rhodanese-like_dom"/>
</dbReference>
<proteinExistence type="predicted"/>
<sequence length="140" mass="15704">MLPSAPHSPSNPELHHLSPADAYALSQQEGTVFIDVRMELEHFYVGHPARVINIPWQDYPEFEINPDFVKEVSQNAGKDQQVLLICRSGHRSIDAGNALLAAGFQRVAHVVSGFEGDRDDNHHRSSLNGWRKEGLPWVQC</sequence>
<evidence type="ECO:0000313" key="2">
    <source>
        <dbReference type="EMBL" id="OSM06996.1"/>
    </source>
</evidence>
<dbReference type="Pfam" id="PF00581">
    <property type="entry name" value="Rhodanese"/>
    <property type="match status" value="1"/>
</dbReference>
<keyword evidence="3" id="KW-1185">Reference proteome</keyword>
<gene>
    <name evidence="2" type="ORF">MAIT1_00103</name>
</gene>
<dbReference type="EMBL" id="LVJN01000015">
    <property type="protein sequence ID" value="OSM06996.1"/>
    <property type="molecule type" value="Genomic_DNA"/>
</dbReference>
<comment type="caution">
    <text evidence="2">The sequence shown here is derived from an EMBL/GenBank/DDBJ whole genome shotgun (WGS) entry which is preliminary data.</text>
</comment>
<dbReference type="SMART" id="SM00450">
    <property type="entry name" value="RHOD"/>
    <property type="match status" value="1"/>
</dbReference>
<organism evidence="2 3">
    <name type="scientific">Magnetofaba australis IT-1</name>
    <dbReference type="NCBI Taxonomy" id="1434232"/>
    <lineage>
        <taxon>Bacteria</taxon>
        <taxon>Pseudomonadati</taxon>
        <taxon>Pseudomonadota</taxon>
        <taxon>Magnetococcia</taxon>
        <taxon>Magnetococcales</taxon>
        <taxon>Magnetococcaceae</taxon>
        <taxon>Magnetofaba</taxon>
    </lineage>
</organism>
<dbReference type="InterPro" id="IPR036873">
    <property type="entry name" value="Rhodanese-like_dom_sf"/>
</dbReference>
<dbReference type="PROSITE" id="PS50206">
    <property type="entry name" value="RHODANESE_3"/>
    <property type="match status" value="1"/>
</dbReference>
<dbReference type="Gene3D" id="3.40.250.10">
    <property type="entry name" value="Rhodanese-like domain"/>
    <property type="match status" value="1"/>
</dbReference>
<protein>
    <submittedName>
        <fullName evidence="2">Putative rhodanese</fullName>
    </submittedName>
</protein>
<dbReference type="Proteomes" id="UP000194003">
    <property type="component" value="Unassembled WGS sequence"/>
</dbReference>
<evidence type="ECO:0000313" key="3">
    <source>
        <dbReference type="Proteomes" id="UP000194003"/>
    </source>
</evidence>
<dbReference type="AlphaFoldDB" id="A0A1Y2K951"/>
<dbReference type="PANTHER" id="PTHR45431">
    <property type="entry name" value="RHODANESE-LIKE DOMAIN-CONTAINING PROTEIN 15, CHLOROPLASTIC"/>
    <property type="match status" value="1"/>
</dbReference>
<dbReference type="CDD" id="cd01522">
    <property type="entry name" value="RHOD_1"/>
    <property type="match status" value="1"/>
</dbReference>
<dbReference type="InterPro" id="IPR052367">
    <property type="entry name" value="Thiosulfate_ST/Rhodanese-like"/>
</dbReference>
<feature type="domain" description="Rhodanese" evidence="1">
    <location>
        <begin position="27"/>
        <end position="126"/>
    </location>
</feature>
<dbReference type="PANTHER" id="PTHR45431:SF3">
    <property type="entry name" value="RHODANESE-LIKE DOMAIN-CONTAINING PROTEIN 15, CHLOROPLASTIC"/>
    <property type="match status" value="1"/>
</dbReference>
<evidence type="ECO:0000259" key="1">
    <source>
        <dbReference type="PROSITE" id="PS50206"/>
    </source>
</evidence>
<dbReference type="STRING" id="1434232.MAIT1_00103"/>
<accession>A0A1Y2K951</accession>
<dbReference type="RefSeq" id="WP_198947785.1">
    <property type="nucleotide sequence ID" value="NZ_LVJN01000015.1"/>
</dbReference>